<gene>
    <name evidence="1" type="ORF">AN1_LOCUS17942</name>
</gene>
<reference evidence="1 2" key="1">
    <citation type="submission" date="2019-11" db="EMBL/GenBank/DDBJ databases">
        <authorList>
            <person name="Jiao W.-B."/>
            <person name="Schneeberger K."/>
        </authorList>
    </citation>
    <scope>NUCLEOTIDE SEQUENCE [LARGE SCALE GENOMIC DNA]</scope>
    <source>
        <strain evidence="2">cv. An-1</strain>
    </source>
</reference>
<organism evidence="1 2">
    <name type="scientific">Arabidopsis thaliana</name>
    <name type="common">Mouse-ear cress</name>
    <dbReference type="NCBI Taxonomy" id="3702"/>
    <lineage>
        <taxon>Eukaryota</taxon>
        <taxon>Viridiplantae</taxon>
        <taxon>Streptophyta</taxon>
        <taxon>Embryophyta</taxon>
        <taxon>Tracheophyta</taxon>
        <taxon>Spermatophyta</taxon>
        <taxon>Magnoliopsida</taxon>
        <taxon>eudicotyledons</taxon>
        <taxon>Gunneridae</taxon>
        <taxon>Pentapetalae</taxon>
        <taxon>rosids</taxon>
        <taxon>malvids</taxon>
        <taxon>Brassicales</taxon>
        <taxon>Brassicaceae</taxon>
        <taxon>Camelineae</taxon>
        <taxon>Arabidopsis</taxon>
    </lineage>
</organism>
<dbReference type="AlphaFoldDB" id="A0A654FNV7"/>
<dbReference type="Proteomes" id="UP000426265">
    <property type="component" value="Unassembled WGS sequence"/>
</dbReference>
<sequence length="220" mass="25659">MAEDRNSKIQALHIESNIERRFEEMEQTLIRIQQEHAATNESSQWRLQPTDWNARNMTPIEVSAILLHEEGDYHHGQQTQQAISSTKSNTITNFFDWKPGFVFRTHCVINDEACRLVLYGGNNIVSKGLVKKLKLKTLKKYPSVRFRATREEDKVAEETCRVPVSIGEFYKNKVTCYVVNMEEEEDQLLFGGPWLYRVQATHNARDNSCMIIWNHNMILL</sequence>
<proteinExistence type="predicted"/>
<evidence type="ECO:0000313" key="2">
    <source>
        <dbReference type="Proteomes" id="UP000426265"/>
    </source>
</evidence>
<evidence type="ECO:0000313" key="1">
    <source>
        <dbReference type="EMBL" id="VYS62515.1"/>
    </source>
</evidence>
<accession>A0A654FNV7</accession>
<dbReference type="Gene3D" id="2.40.70.10">
    <property type="entry name" value="Acid Proteases"/>
    <property type="match status" value="1"/>
</dbReference>
<dbReference type="EMBL" id="CACRSJ010000109">
    <property type="protein sequence ID" value="VYS62515.1"/>
    <property type="molecule type" value="Genomic_DNA"/>
</dbReference>
<name>A0A654FNV7_ARATH</name>
<dbReference type="ExpressionAtlas" id="A0A654FNV7">
    <property type="expression patterns" value="differential"/>
</dbReference>
<dbReference type="InterPro" id="IPR021109">
    <property type="entry name" value="Peptidase_aspartic_dom_sf"/>
</dbReference>
<protein>
    <submittedName>
        <fullName evidence="1">Uncharacterized protein</fullName>
    </submittedName>
</protein>